<dbReference type="SUPFAM" id="SSF55166">
    <property type="entry name" value="Hedgehog/DD-peptidase"/>
    <property type="match status" value="1"/>
</dbReference>
<dbReference type="CDD" id="cd14845">
    <property type="entry name" value="L-Ala-D-Glu_peptidase_like"/>
    <property type="match status" value="1"/>
</dbReference>
<dbReference type="GO" id="GO:0008233">
    <property type="term" value="F:peptidase activity"/>
    <property type="evidence" value="ECO:0007669"/>
    <property type="project" value="InterPro"/>
</dbReference>
<feature type="domain" description="Peptidase M15C" evidence="1">
    <location>
        <begin position="120"/>
        <end position="180"/>
    </location>
</feature>
<dbReference type="RefSeq" id="WP_011890490.1">
    <property type="nucleotide sequence ID" value="NZ_CP041698.1"/>
</dbReference>
<dbReference type="EMBL" id="WUBZ01000015">
    <property type="protein sequence ID" value="MWV54555.1"/>
    <property type="molecule type" value="Genomic_DNA"/>
</dbReference>
<proteinExistence type="predicted"/>
<evidence type="ECO:0000313" key="4">
    <source>
        <dbReference type="EMBL" id="RTY38890.1"/>
    </source>
</evidence>
<dbReference type="Proteomes" id="UP000327458">
    <property type="component" value="Unassembled WGS sequence"/>
</dbReference>
<dbReference type="EMBL" id="RXYK01000004">
    <property type="protein sequence ID" value="RTY38890.1"/>
    <property type="molecule type" value="Genomic_DNA"/>
</dbReference>
<dbReference type="OMA" id="WDIGIFT"/>
<evidence type="ECO:0000259" key="1">
    <source>
        <dbReference type="Pfam" id="PF13539"/>
    </source>
</evidence>
<evidence type="ECO:0000313" key="6">
    <source>
        <dbReference type="Proteomes" id="UP000327458"/>
    </source>
</evidence>
<evidence type="ECO:0000313" key="5">
    <source>
        <dbReference type="Proteomes" id="UP000279908"/>
    </source>
</evidence>
<protein>
    <submittedName>
        <fullName evidence="2">M15 family metallopeptidase</fullName>
    </submittedName>
    <submittedName>
        <fullName evidence="4">Peptidase M15</fullName>
    </submittedName>
</protein>
<dbReference type="InterPro" id="IPR039561">
    <property type="entry name" value="Peptidase_M15C"/>
</dbReference>
<reference evidence="3 7" key="3">
    <citation type="submission" date="2019-11" db="EMBL/GenBank/DDBJ databases">
        <title>Green- and brown-colored morphotypes of Chlorobia in the stratified aquatic ecosystems of Kandalaksha Gulf (White Sea): A model for study of the accessory genome evolution.</title>
        <authorList>
            <person name="Grouzdev D.S."/>
        </authorList>
    </citation>
    <scope>NUCLEOTIDE SEQUENCE [LARGE SCALE GENOMIC DNA]</scope>
    <source>
        <strain evidence="3 7">ZM</strain>
    </source>
</reference>
<reference evidence="2 6" key="2">
    <citation type="submission" date="2019-07" db="EMBL/GenBank/DDBJ databases">
        <title>Draft genome Sequence of Chlorobium phaeovibrioides sp. strain PhvTcv-s14, from the Phylum Chlorobi.</title>
        <authorList>
            <person name="Babenko V."/>
            <person name="Boldyreva D."/>
            <person name="Kanygina A."/>
            <person name="Selezneva O."/>
            <person name="Akopiyan T."/>
            <person name="Lunina O."/>
        </authorList>
    </citation>
    <scope>NUCLEOTIDE SEQUENCE [LARGE SCALE GENOMIC DNA]</scope>
    <source>
        <strain evidence="2 6">GrTcv12</strain>
    </source>
</reference>
<evidence type="ECO:0000313" key="3">
    <source>
        <dbReference type="EMBL" id="MWV54555.1"/>
    </source>
</evidence>
<reference evidence="4 5" key="1">
    <citation type="submission" date="2018-12" db="EMBL/GenBank/DDBJ databases">
        <authorList>
            <person name="Lunina O.N."/>
            <person name="Grouzdev D.S."/>
            <person name="Gorlenko V.M."/>
            <person name="Savvichev A.S."/>
        </authorList>
    </citation>
    <scope>NUCLEOTIDE SEQUENCE [LARGE SCALE GENOMIC DNA]</scope>
    <source>
        <strain evidence="4 5">BrKhr-17</strain>
    </source>
</reference>
<evidence type="ECO:0000313" key="7">
    <source>
        <dbReference type="Proteomes" id="UP000489351"/>
    </source>
</evidence>
<dbReference type="AlphaFoldDB" id="A0A432AVW9"/>
<keyword evidence="7" id="KW-1185">Reference proteome</keyword>
<organism evidence="4 5">
    <name type="scientific">Chlorobium phaeovibrioides</name>
    <dbReference type="NCBI Taxonomy" id="1094"/>
    <lineage>
        <taxon>Bacteria</taxon>
        <taxon>Pseudomonadati</taxon>
        <taxon>Chlorobiota</taxon>
        <taxon>Chlorobiia</taxon>
        <taxon>Chlorobiales</taxon>
        <taxon>Chlorobiaceae</taxon>
        <taxon>Chlorobium/Pelodictyon group</taxon>
        <taxon>Chlorobium</taxon>
    </lineage>
</organism>
<evidence type="ECO:0000313" key="2">
    <source>
        <dbReference type="EMBL" id="KAA6232905.1"/>
    </source>
</evidence>
<dbReference type="InterPro" id="IPR009045">
    <property type="entry name" value="Zn_M74/Hedgehog-like"/>
</dbReference>
<name>A0A432AVW9_CHLPH</name>
<dbReference type="Proteomes" id="UP000489351">
    <property type="component" value="Unassembled WGS sequence"/>
</dbReference>
<dbReference type="Pfam" id="PF13539">
    <property type="entry name" value="Peptidase_M15_4"/>
    <property type="match status" value="1"/>
</dbReference>
<sequence>MSFVHFHNDVLFTQRLLAAERLYLGALDGLWGPITERAYQEFSLRTAAITKELGAFDTRSEQNICTLSLRAQRLCRIFLTRVLQGGMRVRVISGTRTYKEQDELFRRGRYGNPGPRVTNARGGRSNHNFGIAWDIGIFTAEGGYVTGRDDYDEAARIGLTPDIEWGGHWKSFPDRPHYQLRFSQEISITSLREHFEEGEAIQSYA</sequence>
<dbReference type="Gene3D" id="3.30.1380.10">
    <property type="match status" value="1"/>
</dbReference>
<dbReference type="EMBL" id="VMRG01000001">
    <property type="protein sequence ID" value="KAA6232905.1"/>
    <property type="molecule type" value="Genomic_DNA"/>
</dbReference>
<comment type="caution">
    <text evidence="4">The sequence shown here is derived from an EMBL/GenBank/DDBJ whole genome shotgun (WGS) entry which is preliminary data.</text>
</comment>
<accession>A0A432AVW9</accession>
<gene>
    <name evidence="4" type="ORF">EKD02_04250</name>
    <name evidence="2" type="ORF">FP507_07475</name>
    <name evidence="3" type="ORF">GJ685_05685</name>
</gene>
<dbReference type="Proteomes" id="UP000279908">
    <property type="component" value="Unassembled WGS sequence"/>
</dbReference>